<dbReference type="EMBL" id="SDMP01000002">
    <property type="protein sequence ID" value="RYR70858.1"/>
    <property type="molecule type" value="Genomic_DNA"/>
</dbReference>
<feature type="transmembrane region" description="Helical" evidence="2">
    <location>
        <begin position="273"/>
        <end position="295"/>
    </location>
</feature>
<dbReference type="PANTHER" id="PTHR23155:SF1071">
    <property type="entry name" value="DISEASE RESISTANCE RPP13-LIKE PROTEIN 1"/>
    <property type="match status" value="1"/>
</dbReference>
<accession>A0A445E5Y4</accession>
<proteinExistence type="predicted"/>
<sequence length="391" mass="45785">MRFENESSFLPALRIYYYLPLYIKRCFVYCSLFPKDYEFERDELVLLWMAESLLQQPKSDSTLEEVGYKYFTYLASRSFFQHFNSDESSFLEPLNSKMQPSMMLILCCHSLVATKDLLPSTITPVHLFRIHSVSGIKNNKQSNVLSSMEAFLLLKITLSTDNMYSLTKIYKRITLITYNMMIKNIILKFDVALVSFIERVTMLIITFIKIRRQGQNEIRKNFMDLTTTIESCLRSKLIYTTCKTIFGTSLFMNLLLCFIKDLCLIIIGKYLSVIFDGFGLNLVLCTTFYCFTVFYRKHNYQHYMYFFFNFLEAASFIFGLVARMVLALSLTVVLQKVANFCYNQISILVDMRYVLHAANIQPILGLSIENQELKLSKKRGKNINYNRHNVI</sequence>
<dbReference type="AlphaFoldDB" id="A0A445E5Y4"/>
<dbReference type="InterPro" id="IPR058922">
    <property type="entry name" value="WHD_DRP"/>
</dbReference>
<dbReference type="Gene3D" id="1.10.10.10">
    <property type="entry name" value="Winged helix-like DNA-binding domain superfamily/Winged helix DNA-binding domain"/>
    <property type="match status" value="1"/>
</dbReference>
<organism evidence="4 5">
    <name type="scientific">Arachis hypogaea</name>
    <name type="common">Peanut</name>
    <dbReference type="NCBI Taxonomy" id="3818"/>
    <lineage>
        <taxon>Eukaryota</taxon>
        <taxon>Viridiplantae</taxon>
        <taxon>Streptophyta</taxon>
        <taxon>Embryophyta</taxon>
        <taxon>Tracheophyta</taxon>
        <taxon>Spermatophyta</taxon>
        <taxon>Magnoliopsida</taxon>
        <taxon>eudicotyledons</taxon>
        <taxon>Gunneridae</taxon>
        <taxon>Pentapetalae</taxon>
        <taxon>rosids</taxon>
        <taxon>fabids</taxon>
        <taxon>Fabales</taxon>
        <taxon>Fabaceae</taxon>
        <taxon>Papilionoideae</taxon>
        <taxon>50 kb inversion clade</taxon>
        <taxon>dalbergioids sensu lato</taxon>
        <taxon>Dalbergieae</taxon>
        <taxon>Pterocarpus clade</taxon>
        <taxon>Arachis</taxon>
    </lineage>
</organism>
<dbReference type="Pfam" id="PF23559">
    <property type="entry name" value="WHD_DRP"/>
    <property type="match status" value="1"/>
</dbReference>
<keyword evidence="2" id="KW-1133">Transmembrane helix</keyword>
<reference evidence="4 5" key="1">
    <citation type="submission" date="2019-01" db="EMBL/GenBank/DDBJ databases">
        <title>Sequencing of cultivated peanut Arachis hypogaea provides insights into genome evolution and oil improvement.</title>
        <authorList>
            <person name="Chen X."/>
        </authorList>
    </citation>
    <scope>NUCLEOTIDE SEQUENCE [LARGE SCALE GENOMIC DNA]</scope>
    <source>
        <strain evidence="5">cv. Fuhuasheng</strain>
        <tissue evidence="4">Leaves</tissue>
    </source>
</reference>
<gene>
    <name evidence="4" type="ORF">Ahy_A02g005162</name>
</gene>
<comment type="caution">
    <text evidence="4">The sequence shown here is derived from an EMBL/GenBank/DDBJ whole genome shotgun (WGS) entry which is preliminary data.</text>
</comment>
<dbReference type="Proteomes" id="UP000289738">
    <property type="component" value="Chromosome A02"/>
</dbReference>
<feature type="transmembrane region" description="Helical" evidence="2">
    <location>
        <begin position="191"/>
        <end position="210"/>
    </location>
</feature>
<dbReference type="STRING" id="3818.A0A445E5Y4"/>
<evidence type="ECO:0000313" key="4">
    <source>
        <dbReference type="EMBL" id="RYR70858.1"/>
    </source>
</evidence>
<dbReference type="GO" id="GO:0098542">
    <property type="term" value="P:defense response to other organism"/>
    <property type="evidence" value="ECO:0007669"/>
    <property type="project" value="TreeGrafter"/>
</dbReference>
<name>A0A445E5Y4_ARAHY</name>
<keyword evidence="1" id="KW-0677">Repeat</keyword>
<keyword evidence="5" id="KW-1185">Reference proteome</keyword>
<feature type="domain" description="Disease resistance protein winged helix" evidence="3">
    <location>
        <begin position="32"/>
        <end position="86"/>
    </location>
</feature>
<dbReference type="InterPro" id="IPR044974">
    <property type="entry name" value="Disease_R_plants"/>
</dbReference>
<feature type="transmembrane region" description="Helical" evidence="2">
    <location>
        <begin position="244"/>
        <end position="267"/>
    </location>
</feature>
<keyword evidence="2" id="KW-0812">Transmembrane</keyword>
<evidence type="ECO:0000256" key="2">
    <source>
        <dbReference type="SAM" id="Phobius"/>
    </source>
</evidence>
<evidence type="ECO:0000313" key="5">
    <source>
        <dbReference type="Proteomes" id="UP000289738"/>
    </source>
</evidence>
<evidence type="ECO:0000256" key="1">
    <source>
        <dbReference type="ARBA" id="ARBA00022737"/>
    </source>
</evidence>
<protein>
    <recommendedName>
        <fullName evidence="3">Disease resistance protein winged helix domain-containing protein</fullName>
    </recommendedName>
</protein>
<keyword evidence="2" id="KW-0472">Membrane</keyword>
<dbReference type="InterPro" id="IPR036388">
    <property type="entry name" value="WH-like_DNA-bd_sf"/>
</dbReference>
<feature type="transmembrane region" description="Helical" evidence="2">
    <location>
        <begin position="307"/>
        <end position="334"/>
    </location>
</feature>
<evidence type="ECO:0000259" key="3">
    <source>
        <dbReference type="Pfam" id="PF23559"/>
    </source>
</evidence>
<dbReference type="PANTHER" id="PTHR23155">
    <property type="entry name" value="DISEASE RESISTANCE PROTEIN RP"/>
    <property type="match status" value="1"/>
</dbReference>